<keyword evidence="2" id="KW-1185">Reference proteome</keyword>
<accession>A0ACC2ISJ3</accession>
<evidence type="ECO:0000313" key="1">
    <source>
        <dbReference type="EMBL" id="KAJ8118173.1"/>
    </source>
</evidence>
<evidence type="ECO:0000313" key="2">
    <source>
        <dbReference type="Proteomes" id="UP001153331"/>
    </source>
</evidence>
<dbReference type="EMBL" id="JAPHNI010000027">
    <property type="protein sequence ID" value="KAJ8118173.1"/>
    <property type="molecule type" value="Genomic_DNA"/>
</dbReference>
<sequence length="786" mass="87500">MSLHDFLTHREEQHQPDFSPRPPSFEDSLIRFGRRIQDAANGQDKLSKSRAELLVKRERIRASSKQVHAKRVEAGDAEVALMDELRSFVNLHEDLPASLIESFNLVESTRNDLGVLEEDFLHAERTLSGSEWTFMEEENDLYQFDLPELFDALKQDLQVMAQQRPQPPPPPPPPPLPHRVALSHMYSNTTNQPPLCYSSGSPVSLPPSSQLPPPPPLLGFSTIRTNAPMPLPNSVRPRMSVNYLNGLGQQFNLSSNQGTSFANSAYDVLLLESEANTRSDLVTDISSISMTERIRQIEDPGIQRQNNKTSYDDERGSGSKFHQARLSSPTEDNDLGSLGDGFVKVAPSGDTFNVSSTTAIKQRVLDWLFDNFKGSYMEKALYRNTLDAHGVGTVRGRSLEDLAKPYWSIDSWSELQKGETVIPRMIHGQDDIMDSGSWTRGDTYDLSRDRSHIATGKPDSSTDDDVRKTYFEIPPSVVTLPSPMVAPSMPVSQDARLTSYDTQSSYPKELNTTLPGVNPALPATISTIESETTMSDILLDYNLDTPRLQDIKFSEKVTTAPSGKHTLTEVKISVPDYMSKFPDYETVQSLPQTESRILENLSSGKALLGQFDSPRVASPDLLDINSNGLPFLGFHGSKESHDIALPPSLCSSTVDIDGSGFPPRSNGLCVDDNDTKDTTGSYKEKVPPISIQRPLDEDSIFEKKALPKLTSQSPDNLSRNLCYQVRAGVYSPRSELPQSQAHGYYHRLGDLFRVAFKGRSRSMSCVREKNDDTYPFTRTMSSDRAR</sequence>
<reference evidence="1" key="1">
    <citation type="submission" date="2022-11" db="EMBL/GenBank/DDBJ databases">
        <title>Genome Sequence of Boeremia exigua.</title>
        <authorList>
            <person name="Buettner E."/>
        </authorList>
    </citation>
    <scope>NUCLEOTIDE SEQUENCE</scope>
    <source>
        <strain evidence="1">CU02</strain>
    </source>
</reference>
<protein>
    <submittedName>
        <fullName evidence="1">Uncharacterized protein</fullName>
    </submittedName>
</protein>
<proteinExistence type="predicted"/>
<organism evidence="1 2">
    <name type="scientific">Boeremia exigua</name>
    <dbReference type="NCBI Taxonomy" id="749465"/>
    <lineage>
        <taxon>Eukaryota</taxon>
        <taxon>Fungi</taxon>
        <taxon>Dikarya</taxon>
        <taxon>Ascomycota</taxon>
        <taxon>Pezizomycotina</taxon>
        <taxon>Dothideomycetes</taxon>
        <taxon>Pleosporomycetidae</taxon>
        <taxon>Pleosporales</taxon>
        <taxon>Pleosporineae</taxon>
        <taxon>Didymellaceae</taxon>
        <taxon>Boeremia</taxon>
    </lineage>
</organism>
<comment type="caution">
    <text evidence="1">The sequence shown here is derived from an EMBL/GenBank/DDBJ whole genome shotgun (WGS) entry which is preliminary data.</text>
</comment>
<name>A0ACC2ISJ3_9PLEO</name>
<gene>
    <name evidence="1" type="ORF">OPT61_g784</name>
</gene>
<dbReference type="Proteomes" id="UP001153331">
    <property type="component" value="Unassembled WGS sequence"/>
</dbReference>